<dbReference type="RefSeq" id="WP_094060794.1">
    <property type="nucleotide sequence ID" value="NZ_CP022530.1"/>
</dbReference>
<sequence>MDWYSLTRQLFFRLSGETSHELGLDMLGAGERLGLLQYLAPQVANLETEVAGIRFANPVGLAAGLDKNGDYIDAFARLGFGFIEIGTVTPRPQPGNPKPRLFRLPQQRAIINRMGFNNKGVDHLVARVKAARYDGVLGINIGKNFDTAVEDASSDYLTCLNKVYEHASYIAVNISSPNTPGLRTLQYGDALKELLQPLKERQAQLSQQHGYKPIFVKIAPDMSEEEVGLVAETLLETEMDGVIATNTTLSREGVSGARHGDEQGGLSGAPVEELATETVEQLSQALAGKLPIIGVGGILDGEGAVDKVKAGAQLVQVYSGFIYRGPELIGEAVDALAALRANM</sequence>
<evidence type="ECO:0000256" key="13">
    <source>
        <dbReference type="HAMAP-Rule" id="MF_00225"/>
    </source>
</evidence>
<dbReference type="NCBIfam" id="NF003644">
    <property type="entry name" value="PRK05286.1-1"/>
    <property type="match status" value="1"/>
</dbReference>
<evidence type="ECO:0000256" key="5">
    <source>
        <dbReference type="ARBA" id="ARBA00011245"/>
    </source>
</evidence>
<dbReference type="GO" id="GO:0044205">
    <property type="term" value="P:'de novo' UMP biosynthetic process"/>
    <property type="evidence" value="ECO:0007669"/>
    <property type="project" value="UniProtKB-UniRule"/>
</dbReference>
<dbReference type="PANTHER" id="PTHR48109:SF4">
    <property type="entry name" value="DIHYDROOROTATE DEHYDROGENASE (QUINONE), MITOCHONDRIAL"/>
    <property type="match status" value="1"/>
</dbReference>
<dbReference type="SUPFAM" id="SSF51395">
    <property type="entry name" value="FMN-linked oxidoreductases"/>
    <property type="match status" value="1"/>
</dbReference>
<feature type="binding site" evidence="13">
    <location>
        <position position="173"/>
    </location>
    <ligand>
        <name>substrate</name>
    </ligand>
</feature>
<comment type="cofactor">
    <cofactor evidence="13">
        <name>FMN</name>
        <dbReference type="ChEBI" id="CHEBI:58210"/>
    </cofactor>
    <text evidence="13">Binds 1 FMN per subunit.</text>
</comment>
<feature type="binding site" evidence="13">
    <location>
        <position position="67"/>
    </location>
    <ligand>
        <name>substrate</name>
    </ligand>
</feature>
<evidence type="ECO:0000256" key="8">
    <source>
        <dbReference type="ARBA" id="ARBA00022643"/>
    </source>
</evidence>
<dbReference type="InterPro" id="IPR005720">
    <property type="entry name" value="Dihydroorotate_DH_cat"/>
</dbReference>
<dbReference type="CDD" id="cd04738">
    <property type="entry name" value="DHOD_2_like"/>
    <property type="match status" value="1"/>
</dbReference>
<dbReference type="InterPro" id="IPR012135">
    <property type="entry name" value="Dihydroorotate_DH_1_2"/>
</dbReference>
<evidence type="ECO:0000313" key="16">
    <source>
        <dbReference type="Proteomes" id="UP000202440"/>
    </source>
</evidence>
<comment type="function">
    <text evidence="1 13">Catalyzes the conversion of dihydroorotate to orotate with quinone as electron acceptor.</text>
</comment>
<evidence type="ECO:0000256" key="1">
    <source>
        <dbReference type="ARBA" id="ARBA00003125"/>
    </source>
</evidence>
<comment type="similarity">
    <text evidence="4 13">Belongs to the dihydroorotate dehydrogenase family. Type 2 subfamily.</text>
</comment>
<name>A0A222FKS4_9GAMM</name>
<comment type="subunit">
    <text evidence="5 13">Monomer.</text>
</comment>
<gene>
    <name evidence="13" type="primary">pyrD</name>
    <name evidence="15" type="ORF">CHH28_13470</name>
</gene>
<dbReference type="GO" id="GO:0005886">
    <property type="term" value="C:plasma membrane"/>
    <property type="evidence" value="ECO:0007669"/>
    <property type="project" value="UniProtKB-SubCell"/>
</dbReference>
<dbReference type="InterPro" id="IPR013785">
    <property type="entry name" value="Aldolase_TIM"/>
</dbReference>
<feature type="binding site" evidence="13">
    <location>
        <position position="217"/>
    </location>
    <ligand>
        <name>FMN</name>
        <dbReference type="ChEBI" id="CHEBI:58210"/>
    </ligand>
</feature>
<evidence type="ECO:0000256" key="7">
    <source>
        <dbReference type="ARBA" id="ARBA00022630"/>
    </source>
</evidence>
<evidence type="ECO:0000256" key="3">
    <source>
        <dbReference type="ARBA" id="ARBA00005161"/>
    </source>
</evidence>
<keyword evidence="8 13" id="KW-0288">FMN</keyword>
<dbReference type="Proteomes" id="UP000202440">
    <property type="component" value="Chromosome"/>
</dbReference>
<dbReference type="NCBIfam" id="NF003645">
    <property type="entry name" value="PRK05286.1-2"/>
    <property type="match status" value="1"/>
</dbReference>
<feature type="binding site" evidence="13">
    <location>
        <position position="245"/>
    </location>
    <ligand>
        <name>FMN</name>
        <dbReference type="ChEBI" id="CHEBI:58210"/>
    </ligand>
</feature>
<dbReference type="Pfam" id="PF01180">
    <property type="entry name" value="DHO_dh"/>
    <property type="match status" value="1"/>
</dbReference>
<evidence type="ECO:0000256" key="11">
    <source>
        <dbReference type="ARBA" id="ARBA00023136"/>
    </source>
</evidence>
<dbReference type="UniPathway" id="UPA00070">
    <property type="reaction ID" value="UER00946"/>
</dbReference>
<dbReference type="EMBL" id="CP022530">
    <property type="protein sequence ID" value="ASP39618.1"/>
    <property type="molecule type" value="Genomic_DNA"/>
</dbReference>
<feature type="binding site" evidence="13">
    <location>
        <begin position="318"/>
        <end position="319"/>
    </location>
    <ligand>
        <name>FMN</name>
        <dbReference type="ChEBI" id="CHEBI:58210"/>
    </ligand>
</feature>
<evidence type="ECO:0000256" key="12">
    <source>
        <dbReference type="ARBA" id="ARBA00048639"/>
    </source>
</evidence>
<feature type="binding site" evidence="13">
    <location>
        <begin position="63"/>
        <end position="67"/>
    </location>
    <ligand>
        <name>FMN</name>
        <dbReference type="ChEBI" id="CHEBI:58210"/>
    </ligand>
</feature>
<dbReference type="GO" id="GO:0006207">
    <property type="term" value="P:'de novo' pyrimidine nucleobase biosynthetic process"/>
    <property type="evidence" value="ECO:0007669"/>
    <property type="project" value="UniProtKB-UniRule"/>
</dbReference>
<feature type="binding site" evidence="13">
    <location>
        <position position="173"/>
    </location>
    <ligand>
        <name>FMN</name>
        <dbReference type="ChEBI" id="CHEBI:58210"/>
    </ligand>
</feature>
<dbReference type="NCBIfam" id="NF003652">
    <property type="entry name" value="PRK05286.2-5"/>
    <property type="match status" value="1"/>
</dbReference>
<evidence type="ECO:0000256" key="4">
    <source>
        <dbReference type="ARBA" id="ARBA00005359"/>
    </source>
</evidence>
<evidence type="ECO:0000256" key="10">
    <source>
        <dbReference type="ARBA" id="ARBA00023002"/>
    </source>
</evidence>
<dbReference type="GO" id="GO:0106430">
    <property type="term" value="F:dihydroorotate dehydrogenase (quinone) activity"/>
    <property type="evidence" value="ECO:0007669"/>
    <property type="project" value="UniProtKB-EC"/>
</dbReference>
<dbReference type="HAMAP" id="MF_00225">
    <property type="entry name" value="DHO_dh_type2"/>
    <property type="match status" value="1"/>
</dbReference>
<evidence type="ECO:0000259" key="14">
    <source>
        <dbReference type="Pfam" id="PF01180"/>
    </source>
</evidence>
<feature type="binding site" evidence="13">
    <location>
        <position position="297"/>
    </location>
    <ligand>
        <name>FMN</name>
        <dbReference type="ChEBI" id="CHEBI:58210"/>
    </ligand>
</feature>
<evidence type="ECO:0000256" key="9">
    <source>
        <dbReference type="ARBA" id="ARBA00022975"/>
    </source>
</evidence>
<proteinExistence type="inferred from homology"/>
<dbReference type="NCBIfam" id="TIGR01036">
    <property type="entry name" value="pyrD_sub2"/>
    <property type="match status" value="1"/>
</dbReference>
<comment type="catalytic activity">
    <reaction evidence="12 13">
        <text>(S)-dihydroorotate + a quinone = orotate + a quinol</text>
        <dbReference type="Rhea" id="RHEA:30187"/>
        <dbReference type="ChEBI" id="CHEBI:24646"/>
        <dbReference type="ChEBI" id="CHEBI:30839"/>
        <dbReference type="ChEBI" id="CHEBI:30864"/>
        <dbReference type="ChEBI" id="CHEBI:132124"/>
        <dbReference type="EC" id="1.3.5.2"/>
    </reaction>
</comment>
<dbReference type="OrthoDB" id="9802377at2"/>
<keyword evidence="6 13" id="KW-1003">Cell membrane</keyword>
<dbReference type="GO" id="GO:0005737">
    <property type="term" value="C:cytoplasm"/>
    <property type="evidence" value="ECO:0007669"/>
    <property type="project" value="InterPro"/>
</dbReference>
<dbReference type="AlphaFoldDB" id="A0A222FKS4"/>
<dbReference type="Gene3D" id="3.20.20.70">
    <property type="entry name" value="Aldolase class I"/>
    <property type="match status" value="1"/>
</dbReference>
<feature type="binding site" evidence="13">
    <location>
        <begin position="246"/>
        <end position="247"/>
    </location>
    <ligand>
        <name>substrate</name>
    </ligand>
</feature>
<keyword evidence="9 13" id="KW-0665">Pyrimidine biosynthesis</keyword>
<dbReference type="PIRSF" id="PIRSF000164">
    <property type="entry name" value="DHO_oxidase"/>
    <property type="match status" value="1"/>
</dbReference>
<dbReference type="InterPro" id="IPR005719">
    <property type="entry name" value="Dihydroorotate_DH_2"/>
</dbReference>
<comment type="pathway">
    <text evidence="3 13">Pyrimidine metabolism; UMP biosynthesis via de novo pathway; orotate from (S)-dihydroorotate (quinone route): step 1/1.</text>
</comment>
<evidence type="ECO:0000256" key="6">
    <source>
        <dbReference type="ARBA" id="ARBA00022475"/>
    </source>
</evidence>
<keyword evidence="7 13" id="KW-0285">Flavoprotein</keyword>
<evidence type="ECO:0000313" key="15">
    <source>
        <dbReference type="EMBL" id="ASP39618.1"/>
    </source>
</evidence>
<dbReference type="PROSITE" id="PS00911">
    <property type="entry name" value="DHODEHASE_1"/>
    <property type="match status" value="1"/>
</dbReference>
<organism evidence="15 16">
    <name type="scientific">Bacterioplanes sanyensis</name>
    <dbReference type="NCBI Taxonomy" id="1249553"/>
    <lineage>
        <taxon>Bacteria</taxon>
        <taxon>Pseudomonadati</taxon>
        <taxon>Pseudomonadota</taxon>
        <taxon>Gammaproteobacteria</taxon>
        <taxon>Oceanospirillales</taxon>
        <taxon>Oceanospirillaceae</taxon>
        <taxon>Bacterioplanes</taxon>
    </lineage>
</organism>
<feature type="binding site" evidence="13">
    <location>
        <position position="140"/>
    </location>
    <ligand>
        <name>FMN</name>
        <dbReference type="ChEBI" id="CHEBI:58210"/>
    </ligand>
</feature>
<dbReference type="KEGG" id="bsan:CHH28_13470"/>
<keyword evidence="16" id="KW-1185">Reference proteome</keyword>
<dbReference type="InterPro" id="IPR001295">
    <property type="entry name" value="Dihydroorotate_DH_CS"/>
</dbReference>
<keyword evidence="11 13" id="KW-0472">Membrane</keyword>
<feature type="binding site" evidence="13">
    <location>
        <begin position="112"/>
        <end position="116"/>
    </location>
    <ligand>
        <name>substrate</name>
    </ligand>
</feature>
<dbReference type="PROSITE" id="PS00912">
    <property type="entry name" value="DHODEHASE_2"/>
    <property type="match status" value="1"/>
</dbReference>
<comment type="subcellular location">
    <subcellularLocation>
        <location evidence="2 13">Cell membrane</location>
        <topology evidence="2 13">Peripheral membrane protein</topology>
    </subcellularLocation>
</comment>
<dbReference type="EC" id="1.3.5.2" evidence="13"/>
<keyword evidence="10 13" id="KW-0560">Oxidoreductase</keyword>
<accession>A0A222FKS4</accession>
<dbReference type="FunFam" id="3.20.20.70:FF:000028">
    <property type="entry name" value="Dihydroorotate dehydrogenase (quinone)"/>
    <property type="match status" value="1"/>
</dbReference>
<evidence type="ECO:0000256" key="2">
    <source>
        <dbReference type="ARBA" id="ARBA00004202"/>
    </source>
</evidence>
<protein>
    <recommendedName>
        <fullName evidence="13">Dihydroorotate dehydrogenase (quinone)</fullName>
        <ecNumber evidence="13">1.3.5.2</ecNumber>
    </recommendedName>
    <alternativeName>
        <fullName evidence="13">DHOdehase</fullName>
        <shortName evidence="13">DHOD</shortName>
        <shortName evidence="13">DHODase</shortName>
    </alternativeName>
    <alternativeName>
        <fullName evidence="13">Dihydroorotate oxidase</fullName>
    </alternativeName>
</protein>
<feature type="active site" description="Nucleophile" evidence="13">
    <location>
        <position position="176"/>
    </location>
</feature>
<dbReference type="InterPro" id="IPR050074">
    <property type="entry name" value="DHO_dehydrogenase"/>
</dbReference>
<feature type="binding site" evidence="13">
    <location>
        <position position="178"/>
    </location>
    <ligand>
        <name>substrate</name>
    </ligand>
</feature>
<feature type="binding site" evidence="13">
    <location>
        <position position="268"/>
    </location>
    <ligand>
        <name>FMN</name>
        <dbReference type="ChEBI" id="CHEBI:58210"/>
    </ligand>
</feature>
<feature type="domain" description="Dihydroorotate dehydrogenase catalytic" evidence="14">
    <location>
        <begin position="46"/>
        <end position="336"/>
    </location>
</feature>
<feature type="binding site" evidence="13">
    <location>
        <position position="87"/>
    </location>
    <ligand>
        <name>FMN</name>
        <dbReference type="ChEBI" id="CHEBI:58210"/>
    </ligand>
</feature>
<dbReference type="PANTHER" id="PTHR48109">
    <property type="entry name" value="DIHYDROOROTATE DEHYDROGENASE (QUINONE), MITOCHONDRIAL-RELATED"/>
    <property type="match status" value="1"/>
</dbReference>
<dbReference type="NCBIfam" id="NF003646">
    <property type="entry name" value="PRK05286.1-4"/>
    <property type="match status" value="1"/>
</dbReference>
<reference evidence="15 16" key="1">
    <citation type="submission" date="2017-07" db="EMBL/GenBank/DDBJ databases">
        <title>Annotated genome sequence of Bacterioplanes sanyensis isolated from Red Sea.</title>
        <authorList>
            <person name="Rehman Z.U."/>
        </authorList>
    </citation>
    <scope>NUCLEOTIDE SEQUENCE [LARGE SCALE GENOMIC DNA]</scope>
    <source>
        <strain evidence="15 16">NV9</strain>
    </source>
</reference>